<dbReference type="SUPFAM" id="SSF50969">
    <property type="entry name" value="YVTN repeat-like/Quinoprotein amine dehydrogenase"/>
    <property type="match status" value="1"/>
</dbReference>
<feature type="domain" description="GerMN" evidence="2">
    <location>
        <begin position="211"/>
        <end position="300"/>
    </location>
</feature>
<feature type="chain" id="PRO_5045535038" evidence="1">
    <location>
        <begin position="28"/>
        <end position="571"/>
    </location>
</feature>
<gene>
    <name evidence="3" type="ORF">ACFPER_12000</name>
</gene>
<dbReference type="PROSITE" id="PS51257">
    <property type="entry name" value="PROKAR_LIPOPROTEIN"/>
    <property type="match status" value="1"/>
</dbReference>
<accession>A0ABV9R6D3</accession>
<dbReference type="InterPro" id="IPR011044">
    <property type="entry name" value="Quino_amine_DH_bsu"/>
</dbReference>
<dbReference type="RefSeq" id="WP_204393300.1">
    <property type="nucleotide sequence ID" value="NZ_JAFBBW010000001.1"/>
</dbReference>
<keyword evidence="1" id="KW-0732">Signal</keyword>
<keyword evidence="4" id="KW-1185">Reference proteome</keyword>
<feature type="signal peptide" evidence="1">
    <location>
        <begin position="1"/>
        <end position="27"/>
    </location>
</feature>
<comment type="caution">
    <text evidence="3">The sequence shown here is derived from an EMBL/GenBank/DDBJ whole genome shotgun (WGS) entry which is preliminary data.</text>
</comment>
<dbReference type="EMBL" id="JBHSJC010000001">
    <property type="protein sequence ID" value="MFC4829519.1"/>
    <property type="molecule type" value="Genomic_DNA"/>
</dbReference>
<sequence>MRDRMPRATRATRSGLAVLAAGLLALAAGCASIPTSGAVNPGLADAPDQTVDLDVFARGPQDGANQQQILDGFIDAAASPSGNYEVARQFLTDAFADEWTAADAGVTIDVLADRSFTPVADDVIRAQAVPAANLAENGQYLESSSTAPLQLEYRFEQVDGEWRISSAPDGVLIDETNFELAYRQYTLAFFDPQFRFVVPDARWFAGRESAQTSIVRALLAGPADWLAPGVASAFPEDLTLDPATVPVSDGVAQVSLSGAAFDNLRTVQLMQYQLEQSLQGVRNVDRVQLSLNGVAQEAPDLADRPETAPRIDPRPVVSDGSTFGYLSTAGDEVLPIEGLTDQVIGLQPTGAAVGPGGTTAAVLAPDGVWLADADAGAVQLDPRSGLITPAFDVDGIVWSVPGNAPDELVWFPSEGGDGTQIAVPWTASRIVALEVSRDGTRLVALLVDGGRTRVVAAAVQRDENGLPIALGGDALEVADTAAAAIDVAWLDAGTVGTLTQSAGGEPRLALQELGAPSEPGEAPAGAVQIDGANSLRDLRVLTADGELVTRAGVGWQVQARDVRFVATQSTD</sequence>
<evidence type="ECO:0000313" key="3">
    <source>
        <dbReference type="EMBL" id="MFC4829519.1"/>
    </source>
</evidence>
<protein>
    <submittedName>
        <fullName evidence="3">GerMN domain-containing protein</fullName>
    </submittedName>
</protein>
<dbReference type="Pfam" id="PF25976">
    <property type="entry name" value="LpqB_N"/>
    <property type="match status" value="1"/>
</dbReference>
<organism evidence="3 4">
    <name type="scientific">Agromyces aurantiacus</name>
    <dbReference type="NCBI Taxonomy" id="165814"/>
    <lineage>
        <taxon>Bacteria</taxon>
        <taxon>Bacillati</taxon>
        <taxon>Actinomycetota</taxon>
        <taxon>Actinomycetes</taxon>
        <taxon>Micrococcales</taxon>
        <taxon>Microbacteriaceae</taxon>
        <taxon>Agromyces</taxon>
    </lineage>
</organism>
<dbReference type="InterPro" id="IPR059026">
    <property type="entry name" value="LpqB_N"/>
</dbReference>
<dbReference type="InterPro" id="IPR019606">
    <property type="entry name" value="GerMN"/>
</dbReference>
<reference evidence="4" key="1">
    <citation type="journal article" date="2019" name="Int. J. Syst. Evol. Microbiol.">
        <title>The Global Catalogue of Microorganisms (GCM) 10K type strain sequencing project: providing services to taxonomists for standard genome sequencing and annotation.</title>
        <authorList>
            <consortium name="The Broad Institute Genomics Platform"/>
            <consortium name="The Broad Institute Genome Sequencing Center for Infectious Disease"/>
            <person name="Wu L."/>
            <person name="Ma J."/>
        </authorList>
    </citation>
    <scope>NUCLEOTIDE SEQUENCE [LARGE SCALE GENOMIC DNA]</scope>
    <source>
        <strain evidence="4">CGMCC 1.12192</strain>
    </source>
</reference>
<dbReference type="SMART" id="SM00909">
    <property type="entry name" value="Germane"/>
    <property type="match status" value="1"/>
</dbReference>
<evidence type="ECO:0000259" key="2">
    <source>
        <dbReference type="SMART" id="SM00909"/>
    </source>
</evidence>
<evidence type="ECO:0000256" key="1">
    <source>
        <dbReference type="SAM" id="SignalP"/>
    </source>
</evidence>
<name>A0ABV9R6D3_9MICO</name>
<proteinExistence type="predicted"/>
<dbReference type="Pfam" id="PF10646">
    <property type="entry name" value="Germane"/>
    <property type="match status" value="1"/>
</dbReference>
<evidence type="ECO:0000313" key="4">
    <source>
        <dbReference type="Proteomes" id="UP001595960"/>
    </source>
</evidence>
<dbReference type="Proteomes" id="UP001595960">
    <property type="component" value="Unassembled WGS sequence"/>
</dbReference>